<evidence type="ECO:0000313" key="4">
    <source>
        <dbReference type="EMBL" id="KZS20916.1"/>
    </source>
</evidence>
<evidence type="ECO:0000313" key="5">
    <source>
        <dbReference type="Proteomes" id="UP000076858"/>
    </source>
</evidence>
<keyword evidence="1" id="KW-0234">DNA repair</keyword>
<dbReference type="PANTHER" id="PTHR47642:SF5">
    <property type="entry name" value="ATP-DEPENDENT DNA HELICASE"/>
    <property type="match status" value="1"/>
</dbReference>
<dbReference type="InterPro" id="IPR027417">
    <property type="entry name" value="P-loop_NTPase"/>
</dbReference>
<keyword evidence="1" id="KW-0233">DNA recombination</keyword>
<feature type="region of interest" description="Disordered" evidence="2">
    <location>
        <begin position="428"/>
        <end position="447"/>
    </location>
</feature>
<evidence type="ECO:0000259" key="3">
    <source>
        <dbReference type="Pfam" id="PF05970"/>
    </source>
</evidence>
<dbReference type="AlphaFoldDB" id="A0A162S018"/>
<dbReference type="GO" id="GO:0005524">
    <property type="term" value="F:ATP binding"/>
    <property type="evidence" value="ECO:0007669"/>
    <property type="project" value="UniProtKB-KW"/>
</dbReference>
<reference evidence="4 5" key="1">
    <citation type="submission" date="2016-03" db="EMBL/GenBank/DDBJ databases">
        <title>EvidentialGene: Evidence-directed Construction of Genes on Genomes.</title>
        <authorList>
            <person name="Gilbert D.G."/>
            <person name="Choi J.-H."/>
            <person name="Mockaitis K."/>
            <person name="Colbourne J."/>
            <person name="Pfrender M."/>
        </authorList>
    </citation>
    <scope>NUCLEOTIDE SEQUENCE [LARGE SCALE GENOMIC DNA]</scope>
    <source>
        <strain evidence="4 5">Xinb3</strain>
        <tissue evidence="4">Complete organism</tissue>
    </source>
</reference>
<dbReference type="Pfam" id="PF05970">
    <property type="entry name" value="PIF1"/>
    <property type="match status" value="1"/>
</dbReference>
<keyword evidence="1" id="KW-0227">DNA damage</keyword>
<dbReference type="GO" id="GO:0006281">
    <property type="term" value="P:DNA repair"/>
    <property type="evidence" value="ECO:0007669"/>
    <property type="project" value="UniProtKB-KW"/>
</dbReference>
<dbReference type="InterPro" id="IPR010285">
    <property type="entry name" value="DNA_helicase_pif1-like_DEAD"/>
</dbReference>
<keyword evidence="1" id="KW-0347">Helicase</keyword>
<name>A0A162S018_9CRUS</name>
<dbReference type="Proteomes" id="UP000076858">
    <property type="component" value="Unassembled WGS sequence"/>
</dbReference>
<dbReference type="InterPro" id="IPR051055">
    <property type="entry name" value="PIF1_helicase"/>
</dbReference>
<accession>A0A162S018</accession>
<feature type="compositionally biased region" description="Polar residues" evidence="2">
    <location>
        <begin position="437"/>
        <end position="447"/>
    </location>
</feature>
<dbReference type="OrthoDB" id="6377339at2759"/>
<dbReference type="GO" id="GO:0043139">
    <property type="term" value="F:5'-3' DNA helicase activity"/>
    <property type="evidence" value="ECO:0007669"/>
    <property type="project" value="UniProtKB-EC"/>
</dbReference>
<dbReference type="STRING" id="35525.A0A162S018"/>
<comment type="cofactor">
    <cofactor evidence="1">
        <name>Mg(2+)</name>
        <dbReference type="ChEBI" id="CHEBI:18420"/>
    </cofactor>
</comment>
<organism evidence="4 5">
    <name type="scientific">Daphnia magna</name>
    <dbReference type="NCBI Taxonomy" id="35525"/>
    <lineage>
        <taxon>Eukaryota</taxon>
        <taxon>Metazoa</taxon>
        <taxon>Ecdysozoa</taxon>
        <taxon>Arthropoda</taxon>
        <taxon>Crustacea</taxon>
        <taxon>Branchiopoda</taxon>
        <taxon>Diplostraca</taxon>
        <taxon>Cladocera</taxon>
        <taxon>Anomopoda</taxon>
        <taxon>Daphniidae</taxon>
        <taxon>Daphnia</taxon>
    </lineage>
</organism>
<dbReference type="EC" id="5.6.2.3" evidence="1"/>
<keyword evidence="1" id="KW-0378">Hydrolase</keyword>
<dbReference type="GO" id="GO:0000723">
    <property type="term" value="P:telomere maintenance"/>
    <property type="evidence" value="ECO:0007669"/>
    <property type="project" value="InterPro"/>
</dbReference>
<dbReference type="SUPFAM" id="SSF52540">
    <property type="entry name" value="P-loop containing nucleoside triphosphate hydrolases"/>
    <property type="match status" value="1"/>
</dbReference>
<keyword evidence="5" id="KW-1185">Reference proteome</keyword>
<keyword evidence="1" id="KW-0067">ATP-binding</keyword>
<dbReference type="Gene3D" id="3.40.50.300">
    <property type="entry name" value="P-loop containing nucleotide triphosphate hydrolases"/>
    <property type="match status" value="1"/>
</dbReference>
<gene>
    <name evidence="4" type="ORF">APZ42_012301</name>
</gene>
<evidence type="ECO:0000256" key="1">
    <source>
        <dbReference type="RuleBase" id="RU363044"/>
    </source>
</evidence>
<comment type="similarity">
    <text evidence="1">Belongs to the helicase family.</text>
</comment>
<dbReference type="EMBL" id="LRGB01000086">
    <property type="protein sequence ID" value="KZS20916.1"/>
    <property type="molecule type" value="Genomic_DNA"/>
</dbReference>
<sequence length="447" mass="50460">MHNFASIPIFHDTDIFLPKLNDVKLTSFQERAQHETLACKIIDEISFVGPEMFAQDESRMKQIMGNDEVYDGVAVIIMGDFNQLPPVAPTESLYTALLKSINITAPAKANSTSTRPNTQGARLFAQFRKIELNQQMRAQNDPDHIEFLNKLRFASSDPKTRSIDTINRLKIISRIDIDRDPTWTNAPIVVTSNQERYRINEHQSLMLAKKQNCPRIIWFQPILVIVANGLNQNQTNYLYATSPQFKGIFVAGAPTFLMSNINPKRGLTNEGNTEDVHLQYNPIHILVKITNANPVDFIGLTAVEGEVVIPLSQTHTSKTFPITVPGKLNKIKLQTTSHGIDLGFSVTLHKIQGQTCSKLIVDLNHRPFMPQVNFPELYVAVSRVRRGEDLRIMPIQPSSRNLKFLTALQPSQKLVTWMKGYNAHGDWDSKRIPTDPLPTSLTTQQKT</sequence>
<feature type="domain" description="DNA helicase Pif1-like DEAD-box helicase" evidence="3">
    <location>
        <begin position="2"/>
        <end position="101"/>
    </location>
</feature>
<dbReference type="PANTHER" id="PTHR47642">
    <property type="entry name" value="ATP-DEPENDENT DNA HELICASE"/>
    <property type="match status" value="1"/>
</dbReference>
<keyword evidence="1" id="KW-0547">Nucleotide-binding</keyword>
<dbReference type="GO" id="GO:0016787">
    <property type="term" value="F:hydrolase activity"/>
    <property type="evidence" value="ECO:0007669"/>
    <property type="project" value="UniProtKB-KW"/>
</dbReference>
<evidence type="ECO:0000256" key="2">
    <source>
        <dbReference type="SAM" id="MobiDB-lite"/>
    </source>
</evidence>
<dbReference type="GO" id="GO:0006310">
    <property type="term" value="P:DNA recombination"/>
    <property type="evidence" value="ECO:0007669"/>
    <property type="project" value="UniProtKB-KW"/>
</dbReference>
<comment type="catalytic activity">
    <reaction evidence="1">
        <text>ATP + H2O = ADP + phosphate + H(+)</text>
        <dbReference type="Rhea" id="RHEA:13065"/>
        <dbReference type="ChEBI" id="CHEBI:15377"/>
        <dbReference type="ChEBI" id="CHEBI:15378"/>
        <dbReference type="ChEBI" id="CHEBI:30616"/>
        <dbReference type="ChEBI" id="CHEBI:43474"/>
        <dbReference type="ChEBI" id="CHEBI:456216"/>
        <dbReference type="EC" id="5.6.2.3"/>
    </reaction>
</comment>
<protein>
    <recommendedName>
        <fullName evidence="1">ATP-dependent DNA helicase</fullName>
        <ecNumber evidence="1">5.6.2.3</ecNumber>
    </recommendedName>
</protein>
<comment type="caution">
    <text evidence="4">The sequence shown here is derived from an EMBL/GenBank/DDBJ whole genome shotgun (WGS) entry which is preliminary data.</text>
</comment>
<proteinExistence type="inferred from homology"/>